<evidence type="ECO:0008006" key="7">
    <source>
        <dbReference type="Google" id="ProtNLM"/>
    </source>
</evidence>
<dbReference type="STRING" id="2903.R1E5N2"/>
<protein>
    <recommendedName>
        <fullName evidence="7">STI1 domain-containing protein</fullName>
    </recommendedName>
</protein>
<reference evidence="5" key="2">
    <citation type="submission" date="2024-10" db="UniProtKB">
        <authorList>
            <consortium name="EnsemblProtists"/>
        </authorList>
    </citation>
    <scope>IDENTIFICATION</scope>
</reference>
<dbReference type="InterPro" id="IPR011990">
    <property type="entry name" value="TPR-like_helical_dom_sf"/>
</dbReference>
<feature type="region of interest" description="Disordered" evidence="4">
    <location>
        <begin position="343"/>
        <end position="389"/>
    </location>
</feature>
<keyword evidence="2 3" id="KW-0802">TPR repeat</keyword>
<dbReference type="PANTHER" id="PTHR11242">
    <property type="entry name" value="ARYL HYDROCARBON RECEPTOR INTERACTING PROTEIN RELATED"/>
    <property type="match status" value="1"/>
</dbReference>
<dbReference type="PROSITE" id="PS50005">
    <property type="entry name" value="TPR"/>
    <property type="match status" value="1"/>
</dbReference>
<feature type="region of interest" description="Disordered" evidence="4">
    <location>
        <begin position="241"/>
        <end position="261"/>
    </location>
</feature>
<dbReference type="PaxDb" id="2903-EOD16219"/>
<evidence type="ECO:0000256" key="1">
    <source>
        <dbReference type="ARBA" id="ARBA00022737"/>
    </source>
</evidence>
<proteinExistence type="predicted"/>
<sequence length="473" mass="50507">MMNPEMMKAATDMMSKMSPEEMNQMMEMTKKMDPSMMAQAQAMMNNPAMAAQAQQAMQNLSPQELKSRMAGASAAMGGAPAAPKPKSAVEQLKGSSMVIDEEVLSHVERAEALKLKGNTHFKAAEYEAAIGEYEQGCALAEEAIRELSGVDEKARPHRPAARDRAPPRCFRGLARGTCRGAVIELLHACHLNTASCRLKLRQWGEAVEAANTVLRDGPHRKALFRRGQAYQQLARLDEARTDLKKAQRRRPAPAAAMDRSDATVAAALAEVEKALGVEPSPPPAAPPAAAAAARPPPGGVPTKPDGSPDYAQMEATGRRRGAEMMQNMDPAQLAAMNPQFAGMDPAQAREPSLLSGRSHSPPFGAAEAPPRPLSPSATSPADQGDANMSPEMMQAGMDMVANMDPAALADMAKMMGMDAGQASKLQDTMANMSKEDLAKWTGRAQTVARWTAKPLALYRKVSSLVPPTYLLAG</sequence>
<feature type="region of interest" description="Disordered" evidence="4">
    <location>
        <begin position="276"/>
        <end position="312"/>
    </location>
</feature>
<dbReference type="EnsemblProtists" id="EOD16219">
    <property type="protein sequence ID" value="EOD16219"/>
    <property type="gene ID" value="EMIHUDRAFT_470443"/>
</dbReference>
<dbReference type="KEGG" id="ehx:EMIHUDRAFT_470443"/>
<evidence type="ECO:0000313" key="5">
    <source>
        <dbReference type="EnsemblProtists" id="EOD16219"/>
    </source>
</evidence>
<evidence type="ECO:0000256" key="2">
    <source>
        <dbReference type="ARBA" id="ARBA00022803"/>
    </source>
</evidence>
<dbReference type="AlphaFoldDB" id="A0A0D3IY84"/>
<organism evidence="5 6">
    <name type="scientific">Emiliania huxleyi (strain CCMP1516)</name>
    <dbReference type="NCBI Taxonomy" id="280463"/>
    <lineage>
        <taxon>Eukaryota</taxon>
        <taxon>Haptista</taxon>
        <taxon>Haptophyta</taxon>
        <taxon>Prymnesiophyceae</taxon>
        <taxon>Isochrysidales</taxon>
        <taxon>Noelaerhabdaceae</taxon>
        <taxon>Emiliania</taxon>
    </lineage>
</organism>
<evidence type="ECO:0000256" key="3">
    <source>
        <dbReference type="PROSITE-ProRule" id="PRU00339"/>
    </source>
</evidence>
<name>A0A0D3IY84_EMIH1</name>
<dbReference type="Proteomes" id="UP000013827">
    <property type="component" value="Unassembled WGS sequence"/>
</dbReference>
<keyword evidence="6" id="KW-1185">Reference proteome</keyword>
<evidence type="ECO:0000256" key="4">
    <source>
        <dbReference type="SAM" id="MobiDB-lite"/>
    </source>
</evidence>
<feature type="repeat" description="TPR" evidence="3">
    <location>
        <begin position="220"/>
        <end position="253"/>
    </location>
</feature>
<dbReference type="SMART" id="SM00028">
    <property type="entry name" value="TPR"/>
    <property type="match status" value="2"/>
</dbReference>
<reference evidence="6" key="1">
    <citation type="journal article" date="2013" name="Nature">
        <title>Pan genome of the phytoplankton Emiliania underpins its global distribution.</title>
        <authorList>
            <person name="Read B.A."/>
            <person name="Kegel J."/>
            <person name="Klute M.J."/>
            <person name="Kuo A."/>
            <person name="Lefebvre S.C."/>
            <person name="Maumus F."/>
            <person name="Mayer C."/>
            <person name="Miller J."/>
            <person name="Monier A."/>
            <person name="Salamov A."/>
            <person name="Young J."/>
            <person name="Aguilar M."/>
            <person name="Claverie J.M."/>
            <person name="Frickenhaus S."/>
            <person name="Gonzalez K."/>
            <person name="Herman E.K."/>
            <person name="Lin Y.C."/>
            <person name="Napier J."/>
            <person name="Ogata H."/>
            <person name="Sarno A.F."/>
            <person name="Shmutz J."/>
            <person name="Schroeder D."/>
            <person name="de Vargas C."/>
            <person name="Verret F."/>
            <person name="von Dassow P."/>
            <person name="Valentin K."/>
            <person name="Van de Peer Y."/>
            <person name="Wheeler G."/>
            <person name="Dacks J.B."/>
            <person name="Delwiche C.F."/>
            <person name="Dyhrman S.T."/>
            <person name="Glockner G."/>
            <person name="John U."/>
            <person name="Richards T."/>
            <person name="Worden A.Z."/>
            <person name="Zhang X."/>
            <person name="Grigoriev I.V."/>
            <person name="Allen A.E."/>
            <person name="Bidle K."/>
            <person name="Borodovsky M."/>
            <person name="Bowler C."/>
            <person name="Brownlee C."/>
            <person name="Cock J.M."/>
            <person name="Elias M."/>
            <person name="Gladyshev V.N."/>
            <person name="Groth M."/>
            <person name="Guda C."/>
            <person name="Hadaegh A."/>
            <person name="Iglesias-Rodriguez M.D."/>
            <person name="Jenkins J."/>
            <person name="Jones B.M."/>
            <person name="Lawson T."/>
            <person name="Leese F."/>
            <person name="Lindquist E."/>
            <person name="Lobanov A."/>
            <person name="Lomsadze A."/>
            <person name="Malik S.B."/>
            <person name="Marsh M.E."/>
            <person name="Mackinder L."/>
            <person name="Mock T."/>
            <person name="Mueller-Roeber B."/>
            <person name="Pagarete A."/>
            <person name="Parker M."/>
            <person name="Probert I."/>
            <person name="Quesneville H."/>
            <person name="Raines C."/>
            <person name="Rensing S.A."/>
            <person name="Riano-Pachon D.M."/>
            <person name="Richier S."/>
            <person name="Rokitta S."/>
            <person name="Shiraiwa Y."/>
            <person name="Soanes D.M."/>
            <person name="van der Giezen M."/>
            <person name="Wahlund T.M."/>
            <person name="Williams B."/>
            <person name="Wilson W."/>
            <person name="Wolfe G."/>
            <person name="Wurch L.L."/>
        </authorList>
    </citation>
    <scope>NUCLEOTIDE SEQUENCE</scope>
</reference>
<dbReference type="eggNOG" id="KOG0543">
    <property type="taxonomic scope" value="Eukaryota"/>
</dbReference>
<dbReference type="Gene3D" id="1.25.40.10">
    <property type="entry name" value="Tetratricopeptide repeat domain"/>
    <property type="match status" value="1"/>
</dbReference>
<dbReference type="RefSeq" id="XP_005768648.1">
    <property type="nucleotide sequence ID" value="XM_005768591.1"/>
</dbReference>
<accession>A0A0D3IY84</accession>
<dbReference type="HOGENOM" id="CLU_578016_0_0_1"/>
<dbReference type="PANTHER" id="PTHR11242:SF19">
    <property type="entry name" value="OS07G0161000 PROTEIN"/>
    <property type="match status" value="1"/>
</dbReference>
<dbReference type="InterPro" id="IPR039663">
    <property type="entry name" value="AIP/AIPL1/TTC9"/>
</dbReference>
<feature type="compositionally biased region" description="Low complexity" evidence="4">
    <location>
        <begin position="252"/>
        <end position="261"/>
    </location>
</feature>
<keyword evidence="1" id="KW-0677">Repeat</keyword>
<dbReference type="InterPro" id="IPR019734">
    <property type="entry name" value="TPR_rpt"/>
</dbReference>
<dbReference type="SUPFAM" id="SSF48452">
    <property type="entry name" value="TPR-like"/>
    <property type="match status" value="1"/>
</dbReference>
<evidence type="ECO:0000313" key="6">
    <source>
        <dbReference type="Proteomes" id="UP000013827"/>
    </source>
</evidence>
<dbReference type="GeneID" id="17262379"/>
<dbReference type="OMA" id="KRPIDWA"/>